<sequence length="48" mass="5453">MPDTFLADFLVGVDFKPTLTRSVIFFISDKICAIIAQALFPLFLQQLF</sequence>
<keyword evidence="1" id="KW-0472">Membrane</keyword>
<accession>A0A0F5JHW2</accession>
<dbReference type="Proteomes" id="UP000033047">
    <property type="component" value="Unassembled WGS sequence"/>
</dbReference>
<feature type="transmembrane region" description="Helical" evidence="1">
    <location>
        <begin position="23"/>
        <end position="44"/>
    </location>
</feature>
<name>A0A0F5JHW2_9BACT</name>
<keyword evidence="1" id="KW-0812">Transmembrane</keyword>
<evidence type="ECO:0000313" key="2">
    <source>
        <dbReference type="EMBL" id="KKB57165.1"/>
    </source>
</evidence>
<evidence type="ECO:0000256" key="1">
    <source>
        <dbReference type="SAM" id="Phobius"/>
    </source>
</evidence>
<evidence type="ECO:0000313" key="3">
    <source>
        <dbReference type="Proteomes" id="UP000033047"/>
    </source>
</evidence>
<organism evidence="2 3">
    <name type="scientific">Parabacteroides goldsteinii DSM 19448 = WAL 12034</name>
    <dbReference type="NCBI Taxonomy" id="927665"/>
    <lineage>
        <taxon>Bacteria</taxon>
        <taxon>Pseudomonadati</taxon>
        <taxon>Bacteroidota</taxon>
        <taxon>Bacteroidia</taxon>
        <taxon>Bacteroidales</taxon>
        <taxon>Tannerellaceae</taxon>
        <taxon>Parabacteroides</taxon>
    </lineage>
</organism>
<gene>
    <name evidence="2" type="ORF">HMPREF1535_01818</name>
</gene>
<proteinExistence type="predicted"/>
<dbReference type="EMBL" id="AQHV01000010">
    <property type="protein sequence ID" value="KKB57165.1"/>
    <property type="molecule type" value="Genomic_DNA"/>
</dbReference>
<protein>
    <submittedName>
        <fullName evidence="2">Uncharacterized protein</fullName>
    </submittedName>
</protein>
<keyword evidence="1" id="KW-1133">Transmembrane helix</keyword>
<reference evidence="2 3" key="1">
    <citation type="submission" date="2013-04" db="EMBL/GenBank/DDBJ databases">
        <title>The Genome Sequence of Parabacteroides goldsteinii DSM 19448.</title>
        <authorList>
            <consortium name="The Broad Institute Genomics Platform"/>
            <person name="Earl A."/>
            <person name="Ward D."/>
            <person name="Feldgarden M."/>
            <person name="Gevers D."/>
            <person name="Martens E."/>
            <person name="Sakamoto M."/>
            <person name="Benno Y."/>
            <person name="Song Y."/>
            <person name="Liu C."/>
            <person name="Lee J."/>
            <person name="Bolanos M."/>
            <person name="Vaisanen M.L."/>
            <person name="Finegold S.M."/>
            <person name="Walker B."/>
            <person name="Young S."/>
            <person name="Zeng Q."/>
            <person name="Gargeya S."/>
            <person name="Fitzgerald M."/>
            <person name="Haas B."/>
            <person name="Abouelleil A."/>
            <person name="Allen A.W."/>
            <person name="Alvarado L."/>
            <person name="Arachchi H.M."/>
            <person name="Berlin A.M."/>
            <person name="Chapman S.B."/>
            <person name="Gainer-Dewar J."/>
            <person name="Goldberg J."/>
            <person name="Griggs A."/>
            <person name="Gujja S."/>
            <person name="Hansen M."/>
            <person name="Howarth C."/>
            <person name="Imamovic A."/>
            <person name="Ireland A."/>
            <person name="Larimer J."/>
            <person name="McCowan C."/>
            <person name="Murphy C."/>
            <person name="Pearson M."/>
            <person name="Poon T.W."/>
            <person name="Priest M."/>
            <person name="Roberts A."/>
            <person name="Saif S."/>
            <person name="Shea T."/>
            <person name="Sisk P."/>
            <person name="Sykes S."/>
            <person name="Wortman J."/>
            <person name="Nusbaum C."/>
            <person name="Birren B."/>
        </authorList>
    </citation>
    <scope>NUCLEOTIDE SEQUENCE [LARGE SCALE GENOMIC DNA]</scope>
    <source>
        <strain evidence="2 3">DSM 19448</strain>
    </source>
</reference>
<dbReference type="AlphaFoldDB" id="A0A0F5JHW2"/>
<comment type="caution">
    <text evidence="2">The sequence shown here is derived from an EMBL/GenBank/DDBJ whole genome shotgun (WGS) entry which is preliminary data.</text>
</comment>
<dbReference type="HOGENOM" id="CLU_3155874_0_0_10"/>